<dbReference type="Proteomes" id="UP000244924">
    <property type="component" value="Unassembled WGS sequence"/>
</dbReference>
<dbReference type="Pfam" id="PF05958">
    <property type="entry name" value="tRNA_U5-meth_tr"/>
    <property type="match status" value="1"/>
</dbReference>
<dbReference type="InterPro" id="IPR030390">
    <property type="entry name" value="MeTrfase_TrmA_AS"/>
</dbReference>
<dbReference type="InterPro" id="IPR012340">
    <property type="entry name" value="NA-bd_OB-fold"/>
</dbReference>
<dbReference type="SUPFAM" id="SSF53335">
    <property type="entry name" value="S-adenosyl-L-methionine-dependent methyltransferases"/>
    <property type="match status" value="1"/>
</dbReference>
<dbReference type="PROSITE" id="PS51687">
    <property type="entry name" value="SAM_MT_RNA_M5U"/>
    <property type="match status" value="1"/>
</dbReference>
<protein>
    <submittedName>
        <fullName evidence="8">23S rRNA (Uracil(1939)-C(5))-methyltransferase RlmD</fullName>
        <ecNumber evidence="8">2.1.1.190</ecNumber>
    </submittedName>
</protein>
<feature type="active site" description="Nucleophile" evidence="6">
    <location>
        <position position="361"/>
    </location>
</feature>
<keyword evidence="1" id="KW-0004">4Fe-4S</keyword>
<keyword evidence="2 6" id="KW-0489">Methyltransferase</keyword>
<evidence type="ECO:0000256" key="2">
    <source>
        <dbReference type="ARBA" id="ARBA00022603"/>
    </source>
</evidence>
<evidence type="ECO:0000256" key="3">
    <source>
        <dbReference type="ARBA" id="ARBA00022679"/>
    </source>
</evidence>
<dbReference type="EC" id="2.1.1.190" evidence="8"/>
<dbReference type="PROSITE" id="PS01230">
    <property type="entry name" value="TRMA_1"/>
    <property type="match status" value="1"/>
</dbReference>
<keyword evidence="9" id="KW-1185">Reference proteome</keyword>
<comment type="caution">
    <text evidence="6">Lacks conserved residue(s) required for the propagation of feature annotation.</text>
</comment>
<evidence type="ECO:0000256" key="5">
    <source>
        <dbReference type="ARBA" id="ARBA00023014"/>
    </source>
</evidence>
<proteinExistence type="inferred from homology"/>
<dbReference type="OrthoDB" id="9804590at2"/>
<dbReference type="Gene3D" id="2.40.50.140">
    <property type="entry name" value="Nucleic acid-binding proteins"/>
    <property type="match status" value="1"/>
</dbReference>
<feature type="binding site" evidence="6">
    <location>
        <position position="240"/>
    </location>
    <ligand>
        <name>S-adenosyl-L-methionine</name>
        <dbReference type="ChEBI" id="CHEBI:59789"/>
    </ligand>
</feature>
<dbReference type="InterPro" id="IPR010280">
    <property type="entry name" value="U5_MeTrfase_fam"/>
</dbReference>
<dbReference type="Gene3D" id="3.40.50.150">
    <property type="entry name" value="Vaccinia Virus protein VP39"/>
    <property type="match status" value="1"/>
</dbReference>
<evidence type="ECO:0000256" key="6">
    <source>
        <dbReference type="PROSITE-ProRule" id="PRU01024"/>
    </source>
</evidence>
<reference evidence="8 9" key="1">
    <citation type="submission" date="2018-03" db="EMBL/GenBank/DDBJ databases">
        <authorList>
            <person name="Keele B.F."/>
        </authorList>
    </citation>
    <scope>NUCLEOTIDE SEQUENCE [LARGE SCALE GENOMIC DNA]</scope>
    <source>
        <strain evidence="8 9">CECT 8626</strain>
    </source>
</reference>
<keyword evidence="4 6" id="KW-0949">S-adenosyl-L-methionine</keyword>
<dbReference type="GO" id="GO:0051539">
    <property type="term" value="F:4 iron, 4 sulfur cluster binding"/>
    <property type="evidence" value="ECO:0007669"/>
    <property type="project" value="UniProtKB-KW"/>
</dbReference>
<dbReference type="CDD" id="cd02440">
    <property type="entry name" value="AdoMet_MTases"/>
    <property type="match status" value="1"/>
</dbReference>
<dbReference type="InterPro" id="IPR029063">
    <property type="entry name" value="SAM-dependent_MTases_sf"/>
</dbReference>
<comment type="similarity">
    <text evidence="6">Belongs to the class I-like SAM-binding methyltransferase superfamily. RNA M5U methyltransferase family.</text>
</comment>
<feature type="binding site" evidence="6">
    <location>
        <position position="335"/>
    </location>
    <ligand>
        <name>S-adenosyl-L-methionine</name>
        <dbReference type="ChEBI" id="CHEBI:59789"/>
    </ligand>
</feature>
<dbReference type="AlphaFoldDB" id="A0A2R8BJJ7"/>
<dbReference type="RefSeq" id="WP_108853674.1">
    <property type="nucleotide sequence ID" value="NZ_OMOQ01000002.1"/>
</dbReference>
<dbReference type="GO" id="GO:0070041">
    <property type="term" value="F:rRNA (uridine-C5-)-methyltransferase activity"/>
    <property type="evidence" value="ECO:0007669"/>
    <property type="project" value="TreeGrafter"/>
</dbReference>
<dbReference type="PANTHER" id="PTHR11061:SF49">
    <property type="entry name" value="23S RRNA (URACIL(1939)-C(5))-METHYLTRANSFERASE RLMD"/>
    <property type="match status" value="1"/>
</dbReference>
<dbReference type="Gene3D" id="2.40.50.1070">
    <property type="match status" value="1"/>
</dbReference>
<dbReference type="EMBL" id="OMOQ01000002">
    <property type="protein sequence ID" value="SPH23576.1"/>
    <property type="molecule type" value="Genomic_DNA"/>
</dbReference>
<evidence type="ECO:0000256" key="1">
    <source>
        <dbReference type="ARBA" id="ARBA00022485"/>
    </source>
</evidence>
<dbReference type="GO" id="GO:0070475">
    <property type="term" value="P:rRNA base methylation"/>
    <property type="evidence" value="ECO:0007669"/>
    <property type="project" value="TreeGrafter"/>
</dbReference>
<feature type="binding site" evidence="6">
    <location>
        <position position="267"/>
    </location>
    <ligand>
        <name>S-adenosyl-L-methionine</name>
        <dbReference type="ChEBI" id="CHEBI:59789"/>
    </ligand>
</feature>
<name>A0A2R8BJJ7_9RHOB</name>
<gene>
    <name evidence="8" type="primary">rlmD</name>
    <name evidence="8" type="ORF">DEA8626_02640</name>
</gene>
<keyword evidence="1" id="KW-0479">Metal-binding</keyword>
<keyword evidence="1" id="KW-0408">Iron</keyword>
<organism evidence="8 9">
    <name type="scientific">Albidovulum aquaemixtae</name>
    <dbReference type="NCBI Taxonomy" id="1542388"/>
    <lineage>
        <taxon>Bacteria</taxon>
        <taxon>Pseudomonadati</taxon>
        <taxon>Pseudomonadota</taxon>
        <taxon>Alphaproteobacteria</taxon>
        <taxon>Rhodobacterales</taxon>
        <taxon>Paracoccaceae</taxon>
        <taxon>Albidovulum</taxon>
    </lineage>
</organism>
<evidence type="ECO:0000256" key="7">
    <source>
        <dbReference type="PROSITE-ProRule" id="PRU10015"/>
    </source>
</evidence>
<keyword evidence="3 6" id="KW-0808">Transferase</keyword>
<accession>A0A2R8BJJ7</accession>
<keyword evidence="5" id="KW-0411">Iron-sulfur</keyword>
<dbReference type="PANTHER" id="PTHR11061">
    <property type="entry name" value="RNA M5U METHYLTRANSFERASE"/>
    <property type="match status" value="1"/>
</dbReference>
<feature type="active site" evidence="7">
    <location>
        <position position="361"/>
    </location>
</feature>
<evidence type="ECO:0000313" key="9">
    <source>
        <dbReference type="Proteomes" id="UP000244924"/>
    </source>
</evidence>
<evidence type="ECO:0000256" key="4">
    <source>
        <dbReference type="ARBA" id="ARBA00022691"/>
    </source>
</evidence>
<evidence type="ECO:0000313" key="8">
    <source>
        <dbReference type="EMBL" id="SPH23576.1"/>
    </source>
</evidence>
<sequence>MRLTVERLGHLGDGIAPGPVYVPMSLPGEEVEGEIVGGRMVAPRIVTPSRDRVAPACPHYKVCGGCSLMHASDAFVAEWKADVVRNALQAHGLSAPLRPVVTSRPGSRRRATLTGRRTKKGALVGFHGKASETIVEIPNCRLLHPRLMATLSHLAELVRLGASRKGVLSMTLTLTDDGVDLAVTGGRTTDRDLLTKLVAFAGRAGVARLSWDGDVVVTAAPMRVQFGVAAVRIPPGAFLQATADGEVALVRGVSEAVSGARQIADLFAGAGTFTLPLARHAVLHAVEGDSAMLDALGAAWRMAEDLHGVTTEARDLFRRPLMPDELRRFDAVVFDPPRAGAEAQSRELATSAVPVVAAVSCNPVSFARDARILANGGYAIDWIQVVDQFRWSPHVELVARLSRPARRRTIS</sequence>